<dbReference type="SUPFAM" id="SSF69118">
    <property type="entry name" value="AhpD-like"/>
    <property type="match status" value="2"/>
</dbReference>
<sequence>MIFKSMRIPLIGTALLVGVLPAPPTARGDDAATTTSDAEGWKRLPRTERGGEGPLPTWAKAVAARLPRTAAAMLELDFAQRTRSPLDSVLRAKMRWVIAASNRCAYSQAYALADLDRAGAPSSAIKALVGDPDQWPEADREPLEFARLLTIAAPTIRDELFASLRAKYGDKGVAAMVLLAAYGNFQDRILLGLGVPLEAGGPLPPIDVKFAPGALQLTPPPMPPQAKQHLLESGETVVDRDPEWAQASYDELQSRLERQRARTPRLPIPSWDDVKKSLPPAMTVRPIRIVWTLVCLGYVPELAIPWNHATRTMWAETKPDRIFEESLFWIQTRAIQCNYCMGHCEMLLEVAGLDRSEIAERTRRLASDDWSAFPPPEQRAYAYARKLSKTPWELTAADYKVLEKDLGPDVAMATFWWLCRGLYMTRVSDGFQLPLERENVFSNFYPKATEAEGKPR</sequence>
<reference evidence="3 4" key="1">
    <citation type="submission" date="2023-03" db="EMBL/GenBank/DDBJ databases">
        <title>Paludisphaera mucosa sp. nov. a novel planctomycete from northern fen.</title>
        <authorList>
            <person name="Ivanova A."/>
        </authorList>
    </citation>
    <scope>NUCLEOTIDE SEQUENCE [LARGE SCALE GENOMIC DNA]</scope>
    <source>
        <strain evidence="3 4">Pla2</strain>
    </source>
</reference>
<protein>
    <recommendedName>
        <fullName evidence="5">Carboxymuconolactone decarboxylase-like domain-containing protein</fullName>
    </recommendedName>
</protein>
<feature type="signal peptide" evidence="2">
    <location>
        <begin position="1"/>
        <end position="28"/>
    </location>
</feature>
<feature type="region of interest" description="Disordered" evidence="1">
    <location>
        <begin position="26"/>
        <end position="55"/>
    </location>
</feature>
<evidence type="ECO:0000256" key="1">
    <source>
        <dbReference type="SAM" id="MobiDB-lite"/>
    </source>
</evidence>
<dbReference type="EMBL" id="JARRAG010000002">
    <property type="protein sequence ID" value="MDG3004360.1"/>
    <property type="molecule type" value="Genomic_DNA"/>
</dbReference>
<organism evidence="3 4">
    <name type="scientific">Paludisphaera mucosa</name>
    <dbReference type="NCBI Taxonomy" id="3030827"/>
    <lineage>
        <taxon>Bacteria</taxon>
        <taxon>Pseudomonadati</taxon>
        <taxon>Planctomycetota</taxon>
        <taxon>Planctomycetia</taxon>
        <taxon>Isosphaerales</taxon>
        <taxon>Isosphaeraceae</taxon>
        <taxon>Paludisphaera</taxon>
    </lineage>
</organism>
<keyword evidence="2" id="KW-0732">Signal</keyword>
<evidence type="ECO:0008006" key="5">
    <source>
        <dbReference type="Google" id="ProtNLM"/>
    </source>
</evidence>
<feature type="compositionally biased region" description="Basic and acidic residues" evidence="1">
    <location>
        <begin position="39"/>
        <end position="51"/>
    </location>
</feature>
<dbReference type="InterPro" id="IPR029032">
    <property type="entry name" value="AhpD-like"/>
</dbReference>
<evidence type="ECO:0000313" key="3">
    <source>
        <dbReference type="EMBL" id="MDG3004360.1"/>
    </source>
</evidence>
<accession>A0ABT6FAF4</accession>
<gene>
    <name evidence="3" type="ORF">PZE19_11285</name>
</gene>
<feature type="chain" id="PRO_5045879911" description="Carboxymuconolactone decarboxylase-like domain-containing protein" evidence="2">
    <location>
        <begin position="29"/>
        <end position="456"/>
    </location>
</feature>
<name>A0ABT6FAF4_9BACT</name>
<dbReference type="PANTHER" id="PTHR34846:SF10">
    <property type="entry name" value="CYTOPLASMIC PROTEIN"/>
    <property type="match status" value="1"/>
</dbReference>
<dbReference type="Gene3D" id="1.20.1290.10">
    <property type="entry name" value="AhpD-like"/>
    <property type="match status" value="2"/>
</dbReference>
<dbReference type="PANTHER" id="PTHR34846">
    <property type="entry name" value="4-CARBOXYMUCONOLACTONE DECARBOXYLASE FAMILY PROTEIN (AFU_ORTHOLOGUE AFUA_6G11590)"/>
    <property type="match status" value="1"/>
</dbReference>
<dbReference type="Proteomes" id="UP001216907">
    <property type="component" value="Unassembled WGS sequence"/>
</dbReference>
<proteinExistence type="predicted"/>
<evidence type="ECO:0000313" key="4">
    <source>
        <dbReference type="Proteomes" id="UP001216907"/>
    </source>
</evidence>
<evidence type="ECO:0000256" key="2">
    <source>
        <dbReference type="SAM" id="SignalP"/>
    </source>
</evidence>
<comment type="caution">
    <text evidence="3">The sequence shown here is derived from an EMBL/GenBank/DDBJ whole genome shotgun (WGS) entry which is preliminary data.</text>
</comment>
<keyword evidence="4" id="KW-1185">Reference proteome</keyword>